<keyword evidence="3" id="KW-0547">Nucleotide-binding</keyword>
<dbReference type="SUPFAM" id="SSF55874">
    <property type="entry name" value="ATPase domain of HSP90 chaperone/DNA topoisomerase II/histidine kinase"/>
    <property type="match status" value="1"/>
</dbReference>
<dbReference type="SMART" id="SM00028">
    <property type="entry name" value="TPR"/>
    <property type="match status" value="2"/>
</dbReference>
<dbReference type="Gene3D" id="1.25.40.10">
    <property type="entry name" value="Tetratricopeptide repeat domain"/>
    <property type="match status" value="2"/>
</dbReference>
<keyword evidence="1" id="KW-0802">TPR repeat</keyword>
<evidence type="ECO:0000313" key="4">
    <source>
        <dbReference type="Proteomes" id="UP001325680"/>
    </source>
</evidence>
<protein>
    <submittedName>
        <fullName evidence="3">ATP-binding protein</fullName>
    </submittedName>
</protein>
<dbReference type="InterPro" id="IPR036890">
    <property type="entry name" value="HATPase_C_sf"/>
</dbReference>
<dbReference type="Gene3D" id="3.30.565.10">
    <property type="entry name" value="Histidine kinase-like ATPase, C-terminal domain"/>
    <property type="match status" value="1"/>
</dbReference>
<dbReference type="Proteomes" id="UP001325680">
    <property type="component" value="Chromosome"/>
</dbReference>
<dbReference type="InterPro" id="IPR019734">
    <property type="entry name" value="TPR_rpt"/>
</dbReference>
<organism evidence="3 4">
    <name type="scientific">Niabella yanshanensis</name>
    <dbReference type="NCBI Taxonomy" id="577386"/>
    <lineage>
        <taxon>Bacteria</taxon>
        <taxon>Pseudomonadati</taxon>
        <taxon>Bacteroidota</taxon>
        <taxon>Chitinophagia</taxon>
        <taxon>Chitinophagales</taxon>
        <taxon>Chitinophagaceae</taxon>
        <taxon>Niabella</taxon>
    </lineage>
</organism>
<proteinExistence type="predicted"/>
<dbReference type="InterPro" id="IPR011990">
    <property type="entry name" value="TPR-like_helical_dom_sf"/>
</dbReference>
<dbReference type="PROSITE" id="PS50005">
    <property type="entry name" value="TPR"/>
    <property type="match status" value="1"/>
</dbReference>
<reference evidence="3 4" key="1">
    <citation type="submission" date="2023-12" db="EMBL/GenBank/DDBJ databases">
        <title>Genome sequencing and assembly of bacterial species from a model synthetic community.</title>
        <authorList>
            <person name="Hogle S.L."/>
        </authorList>
    </citation>
    <scope>NUCLEOTIDE SEQUENCE [LARGE SCALE GENOMIC DNA]</scope>
    <source>
        <strain evidence="3 4">HAMBI_3031</strain>
    </source>
</reference>
<evidence type="ECO:0000256" key="1">
    <source>
        <dbReference type="PROSITE-ProRule" id="PRU00339"/>
    </source>
</evidence>
<gene>
    <name evidence="3" type="ORF">U0035_21345</name>
</gene>
<keyword evidence="2" id="KW-0812">Transmembrane</keyword>
<sequence>MGIILHDVGDYFGSQELLFKALKILDEQNEQHHERIASAYNELGKNSRNLKNYQEAIHYYDLAIDFSTDTSFKLVRLNNKGATYKDEEQYDLAIKVYNSILNSDKNIPQEYARILSNFAYAKWLKDSSYNAAPEIWNAIRIWKNEKDDWGLSASYIHLTHYYRPTRPDSALFYAKKLYKITKNLNSPDEIKNALAMLIPVSTLGEVKEYFTKYRSLSDSIETARNKAKNQFATIRYETEKHKTDKLKLQKENAETKLRVVWQRVISIVLGIGAVIGFIWYRKRKQQAIREQQLQMSKKVHDKVANKVYRIMSEVEHKGLPEKNVLLYKLNTVYKQSRDISYNEPGKNNQDFQQSVSELLESFASNTVKVASVGNSQQIWEKMTPVAREELSITIEELMTNMKKHSSASNVVLKFMQKENIVEVLYTDDGIGLPPRTLYGNGLRNTETRIKDIGGRIIFDKTIPGLKVRIFIPIAK</sequence>
<keyword evidence="3" id="KW-0067">ATP-binding</keyword>
<keyword evidence="2" id="KW-1133">Transmembrane helix</keyword>
<name>A0ABZ0W6R2_9BACT</name>
<dbReference type="EMBL" id="CP139960">
    <property type="protein sequence ID" value="WQD38219.1"/>
    <property type="molecule type" value="Genomic_DNA"/>
</dbReference>
<keyword evidence="2" id="KW-0472">Membrane</keyword>
<dbReference type="SUPFAM" id="SSF48452">
    <property type="entry name" value="TPR-like"/>
    <property type="match status" value="1"/>
</dbReference>
<evidence type="ECO:0000256" key="2">
    <source>
        <dbReference type="SAM" id="Phobius"/>
    </source>
</evidence>
<dbReference type="RefSeq" id="WP_245957717.1">
    <property type="nucleotide sequence ID" value="NZ_CP139960.1"/>
</dbReference>
<dbReference type="GO" id="GO:0005524">
    <property type="term" value="F:ATP binding"/>
    <property type="evidence" value="ECO:0007669"/>
    <property type="project" value="UniProtKB-KW"/>
</dbReference>
<accession>A0ABZ0W6R2</accession>
<evidence type="ECO:0000313" key="3">
    <source>
        <dbReference type="EMBL" id="WQD38219.1"/>
    </source>
</evidence>
<dbReference type="Pfam" id="PF13181">
    <property type="entry name" value="TPR_8"/>
    <property type="match status" value="2"/>
</dbReference>
<feature type="transmembrane region" description="Helical" evidence="2">
    <location>
        <begin position="260"/>
        <end position="280"/>
    </location>
</feature>
<keyword evidence="4" id="KW-1185">Reference proteome</keyword>
<feature type="repeat" description="TPR" evidence="1">
    <location>
        <begin position="37"/>
        <end position="70"/>
    </location>
</feature>